<gene>
    <name evidence="2" type="ORF">ACFODX_15290</name>
</gene>
<evidence type="ECO:0000313" key="2">
    <source>
        <dbReference type="EMBL" id="MFC3116932.1"/>
    </source>
</evidence>
<keyword evidence="3" id="KW-1185">Reference proteome</keyword>
<evidence type="ECO:0000313" key="3">
    <source>
        <dbReference type="Proteomes" id="UP001595555"/>
    </source>
</evidence>
<comment type="caution">
    <text evidence="2">The sequence shown here is derived from an EMBL/GenBank/DDBJ whole genome shotgun (WGS) entry which is preliminary data.</text>
</comment>
<sequence>MKALSCLTKYSLAAASLVMASQVSADTVFGIYAGAGSWQSEYSGDVGQTSASLNDLGVDDNNNSFYYIAVEHPIPLIPNIKLQQNDISSRQTGTLSNDFNLNNQSFPAGTAVTTDFDLSYTDAVLYYEILDNWLNLDVGVTVRKYSGELIAQSLNASDSVDVDVTLPLGYARFQFDLPLTGFSAGAEANLIRYQDNSISDYSAKISYMFDSALDLGVEVGYKTASIQIDEDDVNTDIRLKGPYAAAIFHF</sequence>
<dbReference type="Proteomes" id="UP001595555">
    <property type="component" value="Unassembled WGS sequence"/>
</dbReference>
<name>A0ABV7FL30_9GAMM</name>
<feature type="signal peptide" evidence="1">
    <location>
        <begin position="1"/>
        <end position="25"/>
    </location>
</feature>
<dbReference type="RefSeq" id="WP_378120714.1">
    <property type="nucleotide sequence ID" value="NZ_JBHRTF010000006.1"/>
</dbReference>
<proteinExistence type="predicted"/>
<dbReference type="InterPro" id="IPR026387">
    <property type="entry name" value="OMP_w_GlyGly"/>
</dbReference>
<evidence type="ECO:0000256" key="1">
    <source>
        <dbReference type="SAM" id="SignalP"/>
    </source>
</evidence>
<reference evidence="3" key="1">
    <citation type="journal article" date="2019" name="Int. J. Syst. Evol. Microbiol.">
        <title>The Global Catalogue of Microorganisms (GCM) 10K type strain sequencing project: providing services to taxonomists for standard genome sequencing and annotation.</title>
        <authorList>
            <consortium name="The Broad Institute Genomics Platform"/>
            <consortium name="The Broad Institute Genome Sequencing Center for Infectious Disease"/>
            <person name="Wu L."/>
            <person name="Ma J."/>
        </authorList>
    </citation>
    <scope>NUCLEOTIDE SEQUENCE [LARGE SCALE GENOMIC DNA]</scope>
    <source>
        <strain evidence="3">KCTC 52237</strain>
    </source>
</reference>
<protein>
    <submittedName>
        <fullName evidence="2">TIGR04219 family outer membrane beta-barrel protein</fullName>
    </submittedName>
</protein>
<feature type="chain" id="PRO_5045180013" evidence="1">
    <location>
        <begin position="26"/>
        <end position="250"/>
    </location>
</feature>
<dbReference type="NCBIfam" id="TIGR04219">
    <property type="entry name" value="OMP_w_GlyGly"/>
    <property type="match status" value="1"/>
</dbReference>
<keyword evidence="1" id="KW-0732">Signal</keyword>
<dbReference type="EMBL" id="JBHRTF010000006">
    <property type="protein sequence ID" value="MFC3116932.1"/>
    <property type="molecule type" value="Genomic_DNA"/>
</dbReference>
<organism evidence="2 3">
    <name type="scientific">Cellvibrio fontiphilus</name>
    <dbReference type="NCBI Taxonomy" id="1815559"/>
    <lineage>
        <taxon>Bacteria</taxon>
        <taxon>Pseudomonadati</taxon>
        <taxon>Pseudomonadota</taxon>
        <taxon>Gammaproteobacteria</taxon>
        <taxon>Cellvibrionales</taxon>
        <taxon>Cellvibrionaceae</taxon>
        <taxon>Cellvibrio</taxon>
    </lineage>
</organism>
<accession>A0ABV7FL30</accession>